<gene>
    <name evidence="1" type="ORF">DI526_03365</name>
</gene>
<name>A0A2W5WQS7_9CAUL</name>
<organism evidence="1 2">
    <name type="scientific">Caulobacter segnis</name>
    <dbReference type="NCBI Taxonomy" id="88688"/>
    <lineage>
        <taxon>Bacteria</taxon>
        <taxon>Pseudomonadati</taxon>
        <taxon>Pseudomonadota</taxon>
        <taxon>Alphaproteobacteria</taxon>
        <taxon>Caulobacterales</taxon>
        <taxon>Caulobacteraceae</taxon>
        <taxon>Caulobacter</taxon>
    </lineage>
</organism>
<dbReference type="Proteomes" id="UP000249393">
    <property type="component" value="Unassembled WGS sequence"/>
</dbReference>
<reference evidence="1 2" key="1">
    <citation type="submission" date="2017-08" db="EMBL/GenBank/DDBJ databases">
        <title>Infants hospitalized years apart are colonized by the same room-sourced microbial strains.</title>
        <authorList>
            <person name="Brooks B."/>
            <person name="Olm M.R."/>
            <person name="Firek B.A."/>
            <person name="Baker R."/>
            <person name="Thomas B.C."/>
            <person name="Morowitz M.J."/>
            <person name="Banfield J.F."/>
        </authorList>
    </citation>
    <scope>NUCLEOTIDE SEQUENCE [LARGE SCALE GENOMIC DNA]</scope>
    <source>
        <strain evidence="1">S2_003_000_R2_4</strain>
    </source>
</reference>
<sequence length="132" mass="14774">MPGAVVDEAAERIIGRSPIGMPETWKRGKAPDGYVPGQFRSNWNLGVDSIDRTTTTQTNSFFLQGRERMPADPFGHRFYISNAKPYAWRLEVDAWSRQAPNGMVRLTADEFDTILQIAAKKVGGRPPAMEYA</sequence>
<dbReference type="EMBL" id="QFQZ01000006">
    <property type="protein sequence ID" value="PZR36488.1"/>
    <property type="molecule type" value="Genomic_DNA"/>
</dbReference>
<dbReference type="AlphaFoldDB" id="A0A2W5WQS7"/>
<protein>
    <submittedName>
        <fullName evidence="1">Uncharacterized protein</fullName>
    </submittedName>
</protein>
<evidence type="ECO:0000313" key="2">
    <source>
        <dbReference type="Proteomes" id="UP000249393"/>
    </source>
</evidence>
<comment type="caution">
    <text evidence="1">The sequence shown here is derived from an EMBL/GenBank/DDBJ whole genome shotgun (WGS) entry which is preliminary data.</text>
</comment>
<proteinExistence type="predicted"/>
<accession>A0A2W5WQS7</accession>
<evidence type="ECO:0000313" key="1">
    <source>
        <dbReference type="EMBL" id="PZR36488.1"/>
    </source>
</evidence>